<accession>A0A845T1Q4</accession>
<name>A0A845T1Q4_9FIRM</name>
<sequence>MQSDYYAGTVITEFSSPRQLPHAGLYHIAAMTAEVNAHLDDAAYSMTDYNAGDFYAQLLTSFGIEHGGCAFGTLIVTSPRLAKKVWVARIWEYEIKEWVLLAHASAPQKFELPLAEGWTKYQQPYYQRNAFGEVTIWGSVKKNSAIERSDVIATLPRGFWPPAPFETPAMKFVDGAPVAVMIFVHGNGQISTSATTSTGGAALSFVITYAGQ</sequence>
<organism evidence="1 2">
    <name type="scientific">Anaerotruncus colihominis</name>
    <dbReference type="NCBI Taxonomy" id="169435"/>
    <lineage>
        <taxon>Bacteria</taxon>
        <taxon>Bacillati</taxon>
        <taxon>Bacillota</taxon>
        <taxon>Clostridia</taxon>
        <taxon>Eubacteriales</taxon>
        <taxon>Oscillospiraceae</taxon>
        <taxon>Anaerotruncus</taxon>
    </lineage>
</organism>
<proteinExistence type="predicted"/>
<evidence type="ECO:0000313" key="1">
    <source>
        <dbReference type="EMBL" id="NDO40442.1"/>
    </source>
</evidence>
<dbReference type="Proteomes" id="UP000462501">
    <property type="component" value="Unassembled WGS sequence"/>
</dbReference>
<dbReference type="RefSeq" id="WP_162221848.1">
    <property type="nucleotide sequence ID" value="NZ_JANJZM010000004.1"/>
</dbReference>
<gene>
    <name evidence="1" type="ORF">FMM72_14645</name>
</gene>
<dbReference type="EMBL" id="VIQT01000021">
    <property type="protein sequence ID" value="NDO40442.1"/>
    <property type="molecule type" value="Genomic_DNA"/>
</dbReference>
<dbReference type="AlphaFoldDB" id="A0A845T1Q4"/>
<evidence type="ECO:0000313" key="2">
    <source>
        <dbReference type="Proteomes" id="UP000462501"/>
    </source>
</evidence>
<protein>
    <submittedName>
        <fullName evidence="1">Uncharacterized protein</fullName>
    </submittedName>
</protein>
<comment type="caution">
    <text evidence="1">The sequence shown here is derived from an EMBL/GenBank/DDBJ whole genome shotgun (WGS) entry which is preliminary data.</text>
</comment>
<reference evidence="1 2" key="1">
    <citation type="submission" date="2019-06" db="EMBL/GenBank/DDBJ databases">
        <title>Draft genome sequences of 15 bacterial species constituting the stable defined intestinal microbiota of the GM15 gnotobiotic mouse model.</title>
        <authorList>
            <person name="Elie C."/>
            <person name="Mathieu A."/>
            <person name="Saliou A."/>
            <person name="Darnaud M."/>
            <person name="Leulier F."/>
            <person name="Tamellini A."/>
        </authorList>
    </citation>
    <scope>NUCLEOTIDE SEQUENCE [LARGE SCALE GENOMIC DNA]</scope>
    <source>
        <strain evidence="1 2">JM4-15</strain>
    </source>
</reference>